<dbReference type="Pfam" id="PF04430">
    <property type="entry name" value="DUF498"/>
    <property type="match status" value="1"/>
</dbReference>
<proteinExistence type="predicted"/>
<dbReference type="AlphaFoldDB" id="A0A2N3KVJ8"/>
<evidence type="ECO:0000313" key="2">
    <source>
        <dbReference type="Proteomes" id="UP000233597"/>
    </source>
</evidence>
<dbReference type="Proteomes" id="UP000233597">
    <property type="component" value="Unassembled WGS sequence"/>
</dbReference>
<dbReference type="PANTHER" id="PTHR21192">
    <property type="entry name" value="NUCLEAR PROTEIN E3-3"/>
    <property type="match status" value="1"/>
</dbReference>
<protein>
    <recommendedName>
        <fullName evidence="3">NADH dehydrogenase [ubiquinone] 1 alpha subcomplex assembly factor 3</fullName>
    </recommendedName>
</protein>
<dbReference type="CDD" id="cd00248">
    <property type="entry name" value="Mth938-like"/>
    <property type="match status" value="1"/>
</dbReference>
<sequence>MDITPMVASGRKIVSSYGDGLFRFGAEKAEGSVLLFPNEFMRWSHIDMTTVTEDSFAEVIERAGQIDILLLGMGTRVQPVKTAWRNALRPHGIVIEPMDTGAACRTFNVLLSEERRVAAALIAV</sequence>
<evidence type="ECO:0000313" key="1">
    <source>
        <dbReference type="EMBL" id="PKR54516.1"/>
    </source>
</evidence>
<name>A0A2N3KVJ8_9PROT</name>
<reference evidence="1 2" key="1">
    <citation type="submission" date="2017-09" db="EMBL/GenBank/DDBJ databases">
        <title>Biodiversity and function of Thalassospira species in the particle-attached aromatic-hydrocarbon-degrading consortia from the surface seawater of the South China Sea.</title>
        <authorList>
            <person name="Dong C."/>
            <person name="Liu R."/>
            <person name="Shao Z."/>
        </authorList>
    </citation>
    <scope>NUCLEOTIDE SEQUENCE [LARGE SCALE GENOMIC DNA]</scope>
    <source>
        <strain evidence="1 2">CSC1P2</strain>
    </source>
</reference>
<dbReference type="SUPFAM" id="SSF64076">
    <property type="entry name" value="MTH938-like"/>
    <property type="match status" value="1"/>
</dbReference>
<organism evidence="1 2">
    <name type="scientific">Thalassospira marina</name>
    <dbReference type="NCBI Taxonomy" id="2048283"/>
    <lineage>
        <taxon>Bacteria</taxon>
        <taxon>Pseudomonadati</taxon>
        <taxon>Pseudomonadota</taxon>
        <taxon>Alphaproteobacteria</taxon>
        <taxon>Rhodospirillales</taxon>
        <taxon>Thalassospiraceae</taxon>
        <taxon>Thalassospira</taxon>
    </lineage>
</organism>
<dbReference type="OrthoDB" id="7351393at2"/>
<dbReference type="InterPro" id="IPR007523">
    <property type="entry name" value="NDUFAF3/AAMDC"/>
</dbReference>
<dbReference type="InterPro" id="IPR036748">
    <property type="entry name" value="MTH938-like_sf"/>
</dbReference>
<gene>
    <name evidence="1" type="ORF">COO20_09170</name>
</gene>
<accession>A0A2N3KVJ8</accession>
<comment type="caution">
    <text evidence="1">The sequence shown here is derived from an EMBL/GenBank/DDBJ whole genome shotgun (WGS) entry which is preliminary data.</text>
</comment>
<evidence type="ECO:0008006" key="3">
    <source>
        <dbReference type="Google" id="ProtNLM"/>
    </source>
</evidence>
<dbReference type="Gene3D" id="3.40.1230.10">
    <property type="entry name" value="MTH938-like"/>
    <property type="match status" value="1"/>
</dbReference>
<dbReference type="PANTHER" id="PTHR21192:SF2">
    <property type="entry name" value="NADH DEHYDROGENASE [UBIQUINONE] 1 ALPHA SUBCOMPLEX ASSEMBLY FACTOR 3"/>
    <property type="match status" value="1"/>
</dbReference>
<dbReference type="EMBL" id="NWTK01000005">
    <property type="protein sequence ID" value="PKR54516.1"/>
    <property type="molecule type" value="Genomic_DNA"/>
</dbReference>